<evidence type="ECO:0000256" key="1">
    <source>
        <dbReference type="SAM" id="MobiDB-lite"/>
    </source>
</evidence>
<feature type="region of interest" description="Disordered" evidence="1">
    <location>
        <begin position="81"/>
        <end position="101"/>
    </location>
</feature>
<protein>
    <submittedName>
        <fullName evidence="2">Uncharacterized protein</fullName>
    </submittedName>
</protein>
<evidence type="ECO:0000313" key="2">
    <source>
        <dbReference type="EMBL" id="BFF90062.1"/>
    </source>
</evidence>
<evidence type="ECO:0000313" key="3">
    <source>
        <dbReference type="Proteomes" id="UP001500889"/>
    </source>
</evidence>
<accession>A0AAU9EUZ7</accession>
<gene>
    <name evidence="2" type="ORF">DMAD_08661</name>
</gene>
<dbReference type="EMBL" id="AP029263">
    <property type="protein sequence ID" value="BFF90062.1"/>
    <property type="molecule type" value="Genomic_DNA"/>
</dbReference>
<reference evidence="2 3" key="1">
    <citation type="submission" date="2024-02" db="EMBL/GenBank/DDBJ databases">
        <title>A chromosome-level genome assembly of Drosophila madeirensis, a fruit fly species endemic to Madeira island.</title>
        <authorList>
            <person name="Tomihara K."/>
            <person name="Llopart A."/>
            <person name="Yamamoto D."/>
        </authorList>
    </citation>
    <scope>NUCLEOTIDE SEQUENCE [LARGE SCALE GENOMIC DNA]</scope>
    <source>
        <strain evidence="2 3">RF1</strain>
    </source>
</reference>
<dbReference type="AlphaFoldDB" id="A0AAU9EUZ7"/>
<organism evidence="2 3">
    <name type="scientific">Drosophila madeirensis</name>
    <name type="common">Fruit fly</name>
    <dbReference type="NCBI Taxonomy" id="30013"/>
    <lineage>
        <taxon>Eukaryota</taxon>
        <taxon>Metazoa</taxon>
        <taxon>Ecdysozoa</taxon>
        <taxon>Arthropoda</taxon>
        <taxon>Hexapoda</taxon>
        <taxon>Insecta</taxon>
        <taxon>Pterygota</taxon>
        <taxon>Neoptera</taxon>
        <taxon>Endopterygota</taxon>
        <taxon>Diptera</taxon>
        <taxon>Brachycera</taxon>
        <taxon>Muscomorpha</taxon>
        <taxon>Ephydroidea</taxon>
        <taxon>Drosophilidae</taxon>
        <taxon>Drosophila</taxon>
        <taxon>Sophophora</taxon>
    </lineage>
</organism>
<name>A0AAU9EUZ7_DROMD</name>
<dbReference type="Proteomes" id="UP001500889">
    <property type="component" value="Chromosome O"/>
</dbReference>
<proteinExistence type="predicted"/>
<sequence length="130" mass="14694">MRNHSLALLYSKFIHIDTLDTVGSLETRKYFTRKYINEANKKLRMKPSPLMTRIRQIWIMTGWLRHEAAAAAGMMVVRRQEGLSQDSQGDEPEAAAAAEATVGQVGVDTEGKLRKVRILDDYIVPFECGL</sequence>
<keyword evidence="3" id="KW-1185">Reference proteome</keyword>